<reference evidence="2 3" key="1">
    <citation type="submission" date="2012-09" db="EMBL/GenBank/DDBJ databases">
        <title>Draft Genome Sequences of 6 Strains from Genus Thauera.</title>
        <authorList>
            <person name="Liu B."/>
            <person name="Shapleigh J.P."/>
            <person name="Frostegard A.H."/>
        </authorList>
    </citation>
    <scope>NUCLEOTIDE SEQUENCE [LARGE SCALE GENOMIC DNA]</scope>
    <source>
        <strain evidence="2 3">S2</strain>
    </source>
</reference>
<sequence>MSITRQVCKTLDNKRGAIDRLKKILEEHHGRLWPITHALIGWTMWRLDPGCPLGKIKASSAQTYFRTLAVHLIYEAEDLDLLDLDVDDFETLYELAARRVGTESRRAYFWGRLRDFHDYLFLGGAPDIDLRELDGWVAKGSVRVSANLVTEREFQRFKKALEMNRNHPAAEMVFLAGMLGYRAGLRRREAQMLRIHDVHPGPDPFLLIRPSKLASLKSNAAKRRIPLRALLPVDELTILMDFHERRKAQADGKDGLLFASPDAPWTPTPYSTLIDPITALFAAITGQVGVPFRFHHLRHSFANWVLVAMLATDEPELLTRKLPLLDAHLLSNASQVLLRTRFYPTLEGSAHYPERRHLYQVAALMGHLSPSTTCQSYLHLLDWLSGRYLDLALDHRLRHLGGPDLGRICGLSSSMPYKREYRDFAHSAVAFLRHHVAMRAKAQAPIIEHAPAARTLPTLSDLIKPTLPTPSLLITLLRRHFSGTSIQKLESIFAIPASAITAATEAYLRMYAKQSVQHPKGTIPVPRPPRSMEQQCEYFRIVERAYASARNAENRLAMSALAEALIQRTGPKTGKIGSMPFPVGIDFSTNMMIGGTTARH</sequence>
<dbReference type="EMBL" id="AMXD01000073">
    <property type="protein sequence ID" value="ENO84801.1"/>
    <property type="molecule type" value="Genomic_DNA"/>
</dbReference>
<protein>
    <recommendedName>
        <fullName evidence="4">Tyr recombinase domain-containing protein</fullName>
    </recommendedName>
</protein>
<dbReference type="Gene3D" id="1.10.443.10">
    <property type="entry name" value="Intergrase catalytic core"/>
    <property type="match status" value="1"/>
</dbReference>
<name>N6XSR7_THASP</name>
<evidence type="ECO:0000256" key="1">
    <source>
        <dbReference type="ARBA" id="ARBA00023172"/>
    </source>
</evidence>
<keyword evidence="1" id="KW-0233">DNA recombination</keyword>
<dbReference type="GO" id="GO:0006310">
    <property type="term" value="P:DNA recombination"/>
    <property type="evidence" value="ECO:0007669"/>
    <property type="project" value="UniProtKB-KW"/>
</dbReference>
<dbReference type="GO" id="GO:0015074">
    <property type="term" value="P:DNA integration"/>
    <property type="evidence" value="ECO:0007669"/>
    <property type="project" value="InterPro"/>
</dbReference>
<dbReference type="GO" id="GO:0003677">
    <property type="term" value="F:DNA binding"/>
    <property type="evidence" value="ECO:0007669"/>
    <property type="project" value="InterPro"/>
</dbReference>
<dbReference type="InterPro" id="IPR013762">
    <property type="entry name" value="Integrase-like_cat_sf"/>
</dbReference>
<evidence type="ECO:0000313" key="2">
    <source>
        <dbReference type="EMBL" id="ENO84801.1"/>
    </source>
</evidence>
<evidence type="ECO:0008006" key="4">
    <source>
        <dbReference type="Google" id="ProtNLM"/>
    </source>
</evidence>
<accession>N6XSR7</accession>
<comment type="caution">
    <text evidence="2">The sequence shown here is derived from an EMBL/GenBank/DDBJ whole genome shotgun (WGS) entry which is preliminary data.</text>
</comment>
<dbReference type="Proteomes" id="UP000013042">
    <property type="component" value="Unassembled WGS sequence"/>
</dbReference>
<organism evidence="2 3">
    <name type="scientific">Thauera aminoaromatica S2</name>
    <dbReference type="NCBI Taxonomy" id="1234381"/>
    <lineage>
        <taxon>Bacteria</taxon>
        <taxon>Pseudomonadati</taxon>
        <taxon>Pseudomonadota</taxon>
        <taxon>Betaproteobacteria</taxon>
        <taxon>Rhodocyclales</taxon>
        <taxon>Zoogloeaceae</taxon>
        <taxon>Thauera</taxon>
    </lineage>
</organism>
<proteinExistence type="predicted"/>
<gene>
    <name evidence="2" type="ORF">C665_12176</name>
</gene>
<dbReference type="InterPro" id="IPR011010">
    <property type="entry name" value="DNA_brk_join_enz"/>
</dbReference>
<dbReference type="AlphaFoldDB" id="N6XSR7"/>
<dbReference type="SUPFAM" id="SSF56349">
    <property type="entry name" value="DNA breaking-rejoining enzymes"/>
    <property type="match status" value="1"/>
</dbReference>
<evidence type="ECO:0000313" key="3">
    <source>
        <dbReference type="Proteomes" id="UP000013042"/>
    </source>
</evidence>